<dbReference type="InterPro" id="IPR012677">
    <property type="entry name" value="Nucleotide-bd_a/b_plait_sf"/>
</dbReference>
<gene>
    <name evidence="10" type="ORF">OLC1_LOCUS11320</name>
</gene>
<evidence type="ECO:0000256" key="1">
    <source>
        <dbReference type="ARBA" id="ARBA00022723"/>
    </source>
</evidence>
<dbReference type="Gene3D" id="3.30.70.330">
    <property type="match status" value="1"/>
</dbReference>
<dbReference type="SMART" id="SM00360">
    <property type="entry name" value="RRM"/>
    <property type="match status" value="1"/>
</dbReference>
<dbReference type="PANTHER" id="PTHR45880">
    <property type="entry name" value="RNA-BINDING MOTIF PROTEIN, X-LINKED 2"/>
    <property type="match status" value="1"/>
</dbReference>
<dbReference type="InterPro" id="IPR000571">
    <property type="entry name" value="Znf_CCCH"/>
</dbReference>
<evidence type="ECO:0000256" key="4">
    <source>
        <dbReference type="ARBA" id="ARBA00022884"/>
    </source>
</evidence>
<dbReference type="PANTHER" id="PTHR45880:SF1">
    <property type="entry name" value="RNA-BINDING MOTIF PROTEIN, X-LINKED 2"/>
    <property type="match status" value="1"/>
</dbReference>
<dbReference type="FunFam" id="3.30.70.330:FF:000462">
    <property type="entry name" value="Zinc finger CCCH domain-containing protein 25"/>
    <property type="match status" value="1"/>
</dbReference>
<dbReference type="InterPro" id="IPR035979">
    <property type="entry name" value="RBD_domain_sf"/>
</dbReference>
<evidence type="ECO:0000256" key="7">
    <source>
        <dbReference type="SAM" id="MobiDB-lite"/>
    </source>
</evidence>
<evidence type="ECO:0000259" key="8">
    <source>
        <dbReference type="PROSITE" id="PS50102"/>
    </source>
</evidence>
<dbReference type="SMART" id="SM00356">
    <property type="entry name" value="ZnF_C3H1"/>
    <property type="match status" value="1"/>
</dbReference>
<dbReference type="InterPro" id="IPR000504">
    <property type="entry name" value="RRM_dom"/>
</dbReference>
<evidence type="ECO:0000256" key="2">
    <source>
        <dbReference type="ARBA" id="ARBA00022771"/>
    </source>
</evidence>
<dbReference type="InterPro" id="IPR041367">
    <property type="entry name" value="Znf-CCCH_4"/>
</dbReference>
<dbReference type="InterPro" id="IPR036855">
    <property type="entry name" value="Znf_CCCH_sf"/>
</dbReference>
<evidence type="ECO:0000256" key="3">
    <source>
        <dbReference type="ARBA" id="ARBA00022833"/>
    </source>
</evidence>
<dbReference type="GO" id="GO:0071013">
    <property type="term" value="C:catalytic step 2 spliceosome"/>
    <property type="evidence" value="ECO:0007669"/>
    <property type="project" value="TreeGrafter"/>
</dbReference>
<dbReference type="AlphaFoldDB" id="A0AAV1D485"/>
<protein>
    <submittedName>
        <fullName evidence="10">OLC1v1039231C1</fullName>
    </submittedName>
</protein>
<dbReference type="Pfam" id="PF18044">
    <property type="entry name" value="zf-CCCH_4"/>
    <property type="match status" value="1"/>
</dbReference>
<keyword evidence="1 6" id="KW-0479">Metal-binding</keyword>
<dbReference type="InterPro" id="IPR051847">
    <property type="entry name" value="RNA_proc/Spliceosome_comp"/>
</dbReference>
<keyword evidence="2 6" id="KW-0863">Zinc-finger</keyword>
<dbReference type="Pfam" id="PF00076">
    <property type="entry name" value="RRM_1"/>
    <property type="match status" value="1"/>
</dbReference>
<keyword evidence="11" id="KW-1185">Reference proteome</keyword>
<evidence type="ECO:0000256" key="5">
    <source>
        <dbReference type="PROSITE-ProRule" id="PRU00176"/>
    </source>
</evidence>
<dbReference type="PROSITE" id="PS50102">
    <property type="entry name" value="RRM"/>
    <property type="match status" value="1"/>
</dbReference>
<reference evidence="10" key="1">
    <citation type="submission" date="2023-03" db="EMBL/GenBank/DDBJ databases">
        <authorList>
            <person name="Julca I."/>
        </authorList>
    </citation>
    <scope>NUCLEOTIDE SEQUENCE</scope>
</reference>
<evidence type="ECO:0000259" key="9">
    <source>
        <dbReference type="PROSITE" id="PS50103"/>
    </source>
</evidence>
<dbReference type="InterPro" id="IPR045844">
    <property type="entry name" value="RRM_Ist3-like"/>
</dbReference>
<proteinExistence type="predicted"/>
<feature type="zinc finger region" description="C3H1-type" evidence="6">
    <location>
        <begin position="130"/>
        <end position="157"/>
    </location>
</feature>
<dbReference type="Gene3D" id="4.10.1000.10">
    <property type="entry name" value="Zinc finger, CCCH-type"/>
    <property type="match status" value="1"/>
</dbReference>
<dbReference type="SUPFAM" id="SSF54928">
    <property type="entry name" value="RNA-binding domain, RBD"/>
    <property type="match status" value="1"/>
</dbReference>
<dbReference type="GO" id="GO:0005686">
    <property type="term" value="C:U2 snRNP"/>
    <property type="evidence" value="ECO:0007669"/>
    <property type="project" value="TreeGrafter"/>
</dbReference>
<dbReference type="Proteomes" id="UP001161247">
    <property type="component" value="Chromosome 4"/>
</dbReference>
<feature type="domain" description="RRM" evidence="8">
    <location>
        <begin position="36"/>
        <end position="114"/>
    </location>
</feature>
<feature type="region of interest" description="Disordered" evidence="7">
    <location>
        <begin position="156"/>
        <end position="266"/>
    </location>
</feature>
<accession>A0AAV1D485</accession>
<evidence type="ECO:0000313" key="10">
    <source>
        <dbReference type="EMBL" id="CAI9101814.1"/>
    </source>
</evidence>
<evidence type="ECO:0000256" key="6">
    <source>
        <dbReference type="PROSITE-ProRule" id="PRU00723"/>
    </source>
</evidence>
<keyword evidence="3 6" id="KW-0862">Zinc</keyword>
<feature type="domain" description="C3H1-type" evidence="9">
    <location>
        <begin position="130"/>
        <end position="157"/>
    </location>
</feature>
<dbReference type="SUPFAM" id="SSF90229">
    <property type="entry name" value="CCCH zinc finger"/>
    <property type="match status" value="1"/>
</dbReference>
<name>A0AAV1D485_OLDCO</name>
<dbReference type="EMBL" id="OX459121">
    <property type="protein sequence ID" value="CAI9101814.1"/>
    <property type="molecule type" value="Genomic_DNA"/>
</dbReference>
<dbReference type="PROSITE" id="PS50103">
    <property type="entry name" value="ZF_C3H1"/>
    <property type="match status" value="1"/>
</dbReference>
<sequence>MNPLTLVKRIQNINAKEAALGISDEASWHAKYKESAYVFVGGIPYDLTEGDLLAVFAQYGEVVDCNLVRDKGTGKSKGFAFIAYEDQRSTNLAVDNLNGAAILGRTIRVDHVSKYKKKEEEDEETEQKKREERGVCRAFQRGECTRGAGCKFSHDEQRAANTGWGREEDRRSRRADGRIEASERNERPRHVDDRDDSRDRGRRSYESHSREDRDQRDARSSRKRESESYHREDRDARGKSRRGDHESSSDRRRTLDEEHRSRSHRH</sequence>
<dbReference type="CDD" id="cd12411">
    <property type="entry name" value="RRM_ist3_like"/>
    <property type="match status" value="1"/>
</dbReference>
<dbReference type="GO" id="GO:0000398">
    <property type="term" value="P:mRNA splicing, via spliceosome"/>
    <property type="evidence" value="ECO:0007669"/>
    <property type="project" value="InterPro"/>
</dbReference>
<feature type="compositionally biased region" description="Basic and acidic residues" evidence="7">
    <location>
        <begin position="165"/>
        <end position="260"/>
    </location>
</feature>
<dbReference type="GO" id="GO:0071011">
    <property type="term" value="C:precatalytic spliceosome"/>
    <property type="evidence" value="ECO:0007669"/>
    <property type="project" value="TreeGrafter"/>
</dbReference>
<organism evidence="10 11">
    <name type="scientific">Oldenlandia corymbosa var. corymbosa</name>
    <dbReference type="NCBI Taxonomy" id="529605"/>
    <lineage>
        <taxon>Eukaryota</taxon>
        <taxon>Viridiplantae</taxon>
        <taxon>Streptophyta</taxon>
        <taxon>Embryophyta</taxon>
        <taxon>Tracheophyta</taxon>
        <taxon>Spermatophyta</taxon>
        <taxon>Magnoliopsida</taxon>
        <taxon>eudicotyledons</taxon>
        <taxon>Gunneridae</taxon>
        <taxon>Pentapetalae</taxon>
        <taxon>asterids</taxon>
        <taxon>lamiids</taxon>
        <taxon>Gentianales</taxon>
        <taxon>Rubiaceae</taxon>
        <taxon>Rubioideae</taxon>
        <taxon>Spermacoceae</taxon>
        <taxon>Hedyotis-Oldenlandia complex</taxon>
        <taxon>Oldenlandia</taxon>
    </lineage>
</organism>
<evidence type="ECO:0000313" key="11">
    <source>
        <dbReference type="Proteomes" id="UP001161247"/>
    </source>
</evidence>
<dbReference type="GO" id="GO:0008270">
    <property type="term" value="F:zinc ion binding"/>
    <property type="evidence" value="ECO:0007669"/>
    <property type="project" value="UniProtKB-KW"/>
</dbReference>
<keyword evidence="4 5" id="KW-0694">RNA-binding</keyword>
<dbReference type="GO" id="GO:0003723">
    <property type="term" value="F:RNA binding"/>
    <property type="evidence" value="ECO:0007669"/>
    <property type="project" value="UniProtKB-UniRule"/>
</dbReference>